<protein>
    <recommendedName>
        <fullName evidence="11 12">Replicative DNA helicase</fullName>
        <ecNumber evidence="11 12">5.6.2.3</ecNumber>
    </recommendedName>
</protein>
<organism evidence="15 16">
    <name type="scientific">Ruficoccus amylovorans</name>
    <dbReference type="NCBI Taxonomy" id="1804625"/>
    <lineage>
        <taxon>Bacteria</taxon>
        <taxon>Pseudomonadati</taxon>
        <taxon>Verrucomicrobiota</taxon>
        <taxon>Opitutia</taxon>
        <taxon>Puniceicoccales</taxon>
        <taxon>Cerasicoccaceae</taxon>
        <taxon>Ruficoccus</taxon>
    </lineage>
</organism>
<comment type="similarity">
    <text evidence="1 12">Belongs to the helicase family. DnaB subfamily.</text>
</comment>
<dbReference type="AlphaFoldDB" id="A0A842HKI0"/>
<evidence type="ECO:0000313" key="15">
    <source>
        <dbReference type="EMBL" id="MBC2596184.1"/>
    </source>
</evidence>
<dbReference type="PROSITE" id="PS51199">
    <property type="entry name" value="SF4_HELICASE"/>
    <property type="match status" value="1"/>
</dbReference>
<keyword evidence="4 12" id="KW-0547">Nucleotide-binding</keyword>
<dbReference type="GO" id="GO:1990077">
    <property type="term" value="C:primosome complex"/>
    <property type="evidence" value="ECO:0007669"/>
    <property type="project" value="UniProtKB-UniRule"/>
</dbReference>
<dbReference type="PANTHER" id="PTHR30153">
    <property type="entry name" value="REPLICATIVE DNA HELICASE DNAB"/>
    <property type="match status" value="1"/>
</dbReference>
<name>A0A842HKI0_9BACT</name>
<dbReference type="RefSeq" id="WP_185677101.1">
    <property type="nucleotide sequence ID" value="NZ_JACHVB010000063.1"/>
</dbReference>
<evidence type="ECO:0000256" key="6">
    <source>
        <dbReference type="ARBA" id="ARBA00022806"/>
    </source>
</evidence>
<dbReference type="EC" id="5.6.2.3" evidence="11 12"/>
<keyword evidence="9" id="KW-0413">Isomerase</keyword>
<evidence type="ECO:0000313" key="16">
    <source>
        <dbReference type="Proteomes" id="UP000546464"/>
    </source>
</evidence>
<comment type="function">
    <text evidence="12">The main replicative DNA helicase, it participates in initiation and elongation during chromosome replication. Travels ahead of the DNA replisome, separating dsDNA into templates for DNA synthesis. A processive ATP-dependent 5'-3' DNA helicase it has DNA-dependent ATPase activity.</text>
</comment>
<evidence type="ECO:0000256" key="1">
    <source>
        <dbReference type="ARBA" id="ARBA00008428"/>
    </source>
</evidence>
<dbReference type="Gene3D" id="1.10.860.10">
    <property type="entry name" value="DNAb Helicase, Chain A"/>
    <property type="match status" value="1"/>
</dbReference>
<keyword evidence="2 12" id="KW-0639">Primosome</keyword>
<evidence type="ECO:0000256" key="12">
    <source>
        <dbReference type="RuleBase" id="RU362085"/>
    </source>
</evidence>
<keyword evidence="6 12" id="KW-0347">Helicase</keyword>
<evidence type="ECO:0000256" key="2">
    <source>
        <dbReference type="ARBA" id="ARBA00022515"/>
    </source>
</evidence>
<dbReference type="CDD" id="cd00984">
    <property type="entry name" value="DnaB_C"/>
    <property type="match status" value="1"/>
</dbReference>
<dbReference type="GO" id="GO:0005829">
    <property type="term" value="C:cytosol"/>
    <property type="evidence" value="ECO:0007669"/>
    <property type="project" value="TreeGrafter"/>
</dbReference>
<evidence type="ECO:0000256" key="11">
    <source>
        <dbReference type="NCBIfam" id="TIGR00665"/>
    </source>
</evidence>
<keyword evidence="8 12" id="KW-0238">DNA-binding</keyword>
<feature type="compositionally biased region" description="Basic and acidic residues" evidence="13">
    <location>
        <begin position="10"/>
        <end position="20"/>
    </location>
</feature>
<keyword evidence="3 12" id="KW-0235">DNA replication</keyword>
<evidence type="ECO:0000256" key="9">
    <source>
        <dbReference type="ARBA" id="ARBA00023235"/>
    </source>
</evidence>
<accession>A0A842HKI0</accession>
<dbReference type="PANTHER" id="PTHR30153:SF2">
    <property type="entry name" value="REPLICATIVE DNA HELICASE"/>
    <property type="match status" value="1"/>
</dbReference>
<evidence type="ECO:0000256" key="10">
    <source>
        <dbReference type="ARBA" id="ARBA00048954"/>
    </source>
</evidence>
<dbReference type="SUPFAM" id="SSF48024">
    <property type="entry name" value="N-terminal domain of DnaB helicase"/>
    <property type="match status" value="1"/>
</dbReference>
<feature type="domain" description="SF4 helicase" evidence="14">
    <location>
        <begin position="199"/>
        <end position="472"/>
    </location>
</feature>
<evidence type="ECO:0000256" key="4">
    <source>
        <dbReference type="ARBA" id="ARBA00022741"/>
    </source>
</evidence>
<dbReference type="GO" id="GO:0043139">
    <property type="term" value="F:5'-3' DNA helicase activity"/>
    <property type="evidence" value="ECO:0007669"/>
    <property type="project" value="UniProtKB-EC"/>
</dbReference>
<sequence length="473" mass="53121">MPKAAAFKSSSDEPRRRKESPAASRRVPYSIDMEQALLGAIILEGGAETMAICVQERVRPECFYNVRHQLIYKAMFGLYEKQDPIDEITLSDRLRKDGNFEDAGGDAYLVELSNRIDTHAHLPYYIQRVRDTYLLREVIRLSNEAIEGAYDETQDVDSFLEKTEQNIFSISETRIVDSAQPLEKSIDDAVQLVNNMIQNKGEITGVTTGFADLDKMTTGWHEGEMIVVAARPSMGKTSIALNMIEPAICGRPGREPVGALMFSLEMPSEQLAMRLLCSRARVNMTKLRDGFVPKEKQQDIVRAAQELKNSPLMIDDSSGLNILELRAKARRVASQMKGKLGLIAVDYIQLVAGTDSRIPREQQIAEISRGMKGMAKELRVPVIVLAQLNREAEKEKRQPRISDLRESGSIEQDADVVLLLSKPRDYNEEEDMAAEAVARDLIVAKQRNGPIGTVPLYFIKHLTRFENSQRHSA</sequence>
<dbReference type="InterPro" id="IPR036185">
    <property type="entry name" value="DNA_heli_DnaB-like_N_sf"/>
</dbReference>
<evidence type="ECO:0000259" key="14">
    <source>
        <dbReference type="PROSITE" id="PS51199"/>
    </source>
</evidence>
<dbReference type="GO" id="GO:0005524">
    <property type="term" value="F:ATP binding"/>
    <property type="evidence" value="ECO:0007669"/>
    <property type="project" value="UniProtKB-UniRule"/>
</dbReference>
<comment type="caution">
    <text evidence="15">The sequence shown here is derived from an EMBL/GenBank/DDBJ whole genome shotgun (WGS) entry which is preliminary data.</text>
</comment>
<dbReference type="InterPro" id="IPR007693">
    <property type="entry name" value="DNA_helicase_DnaB-like_N"/>
</dbReference>
<evidence type="ECO:0000256" key="3">
    <source>
        <dbReference type="ARBA" id="ARBA00022705"/>
    </source>
</evidence>
<feature type="region of interest" description="Disordered" evidence="13">
    <location>
        <begin position="1"/>
        <end position="26"/>
    </location>
</feature>
<dbReference type="Proteomes" id="UP000546464">
    <property type="component" value="Unassembled WGS sequence"/>
</dbReference>
<dbReference type="SUPFAM" id="SSF52540">
    <property type="entry name" value="P-loop containing nucleoside triphosphate hydrolases"/>
    <property type="match status" value="1"/>
</dbReference>
<dbReference type="NCBIfam" id="TIGR00665">
    <property type="entry name" value="DnaB"/>
    <property type="match status" value="1"/>
</dbReference>
<dbReference type="Gene3D" id="3.40.50.300">
    <property type="entry name" value="P-loop containing nucleotide triphosphate hydrolases"/>
    <property type="match status" value="1"/>
</dbReference>
<evidence type="ECO:0000256" key="7">
    <source>
        <dbReference type="ARBA" id="ARBA00022840"/>
    </source>
</evidence>
<keyword evidence="16" id="KW-1185">Reference proteome</keyword>
<dbReference type="GO" id="GO:0003677">
    <property type="term" value="F:DNA binding"/>
    <property type="evidence" value="ECO:0007669"/>
    <property type="project" value="UniProtKB-UniRule"/>
</dbReference>
<dbReference type="Pfam" id="PF03796">
    <property type="entry name" value="DnaB_C"/>
    <property type="match status" value="1"/>
</dbReference>
<reference evidence="15 16" key="1">
    <citation type="submission" date="2020-07" db="EMBL/GenBank/DDBJ databases">
        <authorList>
            <person name="Feng X."/>
        </authorList>
    </citation>
    <scope>NUCLEOTIDE SEQUENCE [LARGE SCALE GENOMIC DNA]</scope>
    <source>
        <strain evidence="15 16">JCM31066</strain>
    </source>
</reference>
<dbReference type="InterPro" id="IPR007694">
    <property type="entry name" value="DNA_helicase_DnaB-like_C"/>
</dbReference>
<dbReference type="InterPro" id="IPR007692">
    <property type="entry name" value="DNA_helicase_DnaB"/>
</dbReference>
<dbReference type="Pfam" id="PF00772">
    <property type="entry name" value="DnaB"/>
    <property type="match status" value="1"/>
</dbReference>
<evidence type="ECO:0000256" key="13">
    <source>
        <dbReference type="SAM" id="MobiDB-lite"/>
    </source>
</evidence>
<evidence type="ECO:0000256" key="8">
    <source>
        <dbReference type="ARBA" id="ARBA00023125"/>
    </source>
</evidence>
<comment type="catalytic activity">
    <reaction evidence="10 12">
        <text>ATP + H2O = ADP + phosphate + H(+)</text>
        <dbReference type="Rhea" id="RHEA:13065"/>
        <dbReference type="ChEBI" id="CHEBI:15377"/>
        <dbReference type="ChEBI" id="CHEBI:15378"/>
        <dbReference type="ChEBI" id="CHEBI:30616"/>
        <dbReference type="ChEBI" id="CHEBI:43474"/>
        <dbReference type="ChEBI" id="CHEBI:456216"/>
        <dbReference type="EC" id="5.6.2.3"/>
    </reaction>
</comment>
<dbReference type="InterPro" id="IPR016136">
    <property type="entry name" value="DNA_helicase_N/primase_C"/>
</dbReference>
<gene>
    <name evidence="15" type="primary">dnaB</name>
    <name evidence="15" type="ORF">H5P28_18095</name>
</gene>
<proteinExistence type="inferred from homology"/>
<evidence type="ECO:0000256" key="5">
    <source>
        <dbReference type="ARBA" id="ARBA00022801"/>
    </source>
</evidence>
<dbReference type="EMBL" id="JACHVB010000063">
    <property type="protein sequence ID" value="MBC2596184.1"/>
    <property type="molecule type" value="Genomic_DNA"/>
</dbReference>
<dbReference type="GO" id="GO:0006269">
    <property type="term" value="P:DNA replication, synthesis of primer"/>
    <property type="evidence" value="ECO:0007669"/>
    <property type="project" value="UniProtKB-UniRule"/>
</dbReference>
<keyword evidence="5 12" id="KW-0378">Hydrolase</keyword>
<keyword evidence="7 12" id="KW-0067">ATP-binding</keyword>
<dbReference type="GO" id="GO:0016787">
    <property type="term" value="F:hydrolase activity"/>
    <property type="evidence" value="ECO:0007669"/>
    <property type="project" value="UniProtKB-KW"/>
</dbReference>
<dbReference type="InterPro" id="IPR027417">
    <property type="entry name" value="P-loop_NTPase"/>
</dbReference>